<proteinExistence type="predicted"/>
<name>A0ABS4ACG9_9PROT</name>
<evidence type="ECO:0000313" key="2">
    <source>
        <dbReference type="EMBL" id="MBP0444707.1"/>
    </source>
</evidence>
<gene>
    <name evidence="2" type="ORF">J8J14_07915</name>
</gene>
<accession>A0ABS4ACG9</accession>
<comment type="caution">
    <text evidence="2">The sequence shown here is derived from an EMBL/GenBank/DDBJ whole genome shotgun (WGS) entry which is preliminary data.</text>
</comment>
<dbReference type="InterPro" id="IPR022998">
    <property type="entry name" value="ThiamineP_synth_TenI"/>
</dbReference>
<dbReference type="Pfam" id="PF02581">
    <property type="entry name" value="TMP-TENI"/>
    <property type="match status" value="1"/>
</dbReference>
<dbReference type="InterPro" id="IPR013785">
    <property type="entry name" value="Aldolase_TIM"/>
</dbReference>
<reference evidence="2 3" key="1">
    <citation type="submission" date="2021-03" db="EMBL/GenBank/DDBJ databases">
        <authorList>
            <person name="So Y."/>
        </authorList>
    </citation>
    <scope>NUCLEOTIDE SEQUENCE [LARGE SCALE GENOMIC DNA]</scope>
    <source>
        <strain evidence="2 3">SSH11</strain>
    </source>
</reference>
<dbReference type="EMBL" id="JAGIZB010000006">
    <property type="protein sequence ID" value="MBP0444707.1"/>
    <property type="molecule type" value="Genomic_DNA"/>
</dbReference>
<dbReference type="Gene3D" id="3.20.20.70">
    <property type="entry name" value="Aldolase class I"/>
    <property type="match status" value="1"/>
</dbReference>
<evidence type="ECO:0000313" key="3">
    <source>
        <dbReference type="Proteomes" id="UP000681594"/>
    </source>
</evidence>
<dbReference type="RefSeq" id="WP_209378934.1">
    <property type="nucleotide sequence ID" value="NZ_JAGIZB010000006.1"/>
</dbReference>
<organism evidence="2 3">
    <name type="scientific">Pararoseomonas baculiformis</name>
    <dbReference type="NCBI Taxonomy" id="2820812"/>
    <lineage>
        <taxon>Bacteria</taxon>
        <taxon>Pseudomonadati</taxon>
        <taxon>Pseudomonadota</taxon>
        <taxon>Alphaproteobacteria</taxon>
        <taxon>Acetobacterales</taxon>
        <taxon>Acetobacteraceae</taxon>
        <taxon>Pararoseomonas</taxon>
    </lineage>
</organism>
<keyword evidence="3" id="KW-1185">Reference proteome</keyword>
<feature type="domain" description="Thiamine phosphate synthase/TenI" evidence="1">
    <location>
        <begin position="54"/>
        <end position="180"/>
    </location>
</feature>
<sequence length="193" mass="20622">MRRGRLGQNRSGWNAPIPRLWLLSDARRLPDPRAAALRLPRGGAVLARDMAPALLRPLAALARQRQLALVVAAEGRTALALRAGLHLPDRRPARGLLPFLLARRRRRPPLLSVAAHGRAGIARARRLRADLVLLSPVFPTASHPGAPGLGTLRWAALARRAGRPVIALGGVNARNSRRLPPAASGWAAIGGLS</sequence>
<protein>
    <submittedName>
        <fullName evidence="2">Thiamine phosphate synthase</fullName>
    </submittedName>
</protein>
<dbReference type="Proteomes" id="UP000681594">
    <property type="component" value="Unassembled WGS sequence"/>
</dbReference>
<dbReference type="SUPFAM" id="SSF51391">
    <property type="entry name" value="Thiamin phosphate synthase"/>
    <property type="match status" value="1"/>
</dbReference>
<dbReference type="InterPro" id="IPR036206">
    <property type="entry name" value="ThiamineP_synth_sf"/>
</dbReference>
<evidence type="ECO:0000259" key="1">
    <source>
        <dbReference type="Pfam" id="PF02581"/>
    </source>
</evidence>